<dbReference type="InterPro" id="IPR016181">
    <property type="entry name" value="Acyl_CoA_acyltransferase"/>
</dbReference>
<evidence type="ECO:0000313" key="5">
    <source>
        <dbReference type="Proteomes" id="UP000722989"/>
    </source>
</evidence>
<evidence type="ECO:0000256" key="1">
    <source>
        <dbReference type="ARBA" id="ARBA00022679"/>
    </source>
</evidence>
<dbReference type="EMBL" id="JAATVY010000002">
    <property type="protein sequence ID" value="NJC68754.1"/>
    <property type="molecule type" value="Genomic_DNA"/>
</dbReference>
<dbReference type="PANTHER" id="PTHR43877">
    <property type="entry name" value="AMINOALKYLPHOSPHONATE N-ACETYLTRANSFERASE-RELATED-RELATED"/>
    <property type="match status" value="1"/>
</dbReference>
<dbReference type="InterPro" id="IPR050832">
    <property type="entry name" value="Bact_Acetyltransf"/>
</dbReference>
<keyword evidence="2" id="KW-0012">Acyltransferase</keyword>
<reference evidence="4 5" key="1">
    <citation type="submission" date="2020-03" db="EMBL/GenBank/DDBJ databases">
        <title>WGS of the type strain of Planosporangium spp.</title>
        <authorList>
            <person name="Thawai C."/>
        </authorList>
    </citation>
    <scope>NUCLEOTIDE SEQUENCE [LARGE SCALE GENOMIC DNA]</scope>
    <source>
        <strain evidence="4 5">TBRC 5610</strain>
    </source>
</reference>
<dbReference type="InterPro" id="IPR000182">
    <property type="entry name" value="GNAT_dom"/>
</dbReference>
<dbReference type="Proteomes" id="UP000722989">
    <property type="component" value="Unassembled WGS sequence"/>
</dbReference>
<keyword evidence="1" id="KW-0808">Transferase</keyword>
<dbReference type="SUPFAM" id="SSF55729">
    <property type="entry name" value="Acyl-CoA N-acyltransferases (Nat)"/>
    <property type="match status" value="1"/>
</dbReference>
<feature type="domain" description="N-acetyltransferase" evidence="3">
    <location>
        <begin position="1"/>
        <end position="144"/>
    </location>
</feature>
<evidence type="ECO:0000313" key="4">
    <source>
        <dbReference type="EMBL" id="NJC68754.1"/>
    </source>
</evidence>
<accession>A0ABX0XTY9</accession>
<dbReference type="PANTHER" id="PTHR43877:SF2">
    <property type="entry name" value="AMINOALKYLPHOSPHONATE N-ACETYLTRANSFERASE-RELATED"/>
    <property type="match status" value="1"/>
</dbReference>
<name>A0ABX0XTY9_9ACTN</name>
<gene>
    <name evidence="4" type="ORF">HC031_03285</name>
</gene>
<evidence type="ECO:0000256" key="2">
    <source>
        <dbReference type="ARBA" id="ARBA00023315"/>
    </source>
</evidence>
<dbReference type="PROSITE" id="PS51186">
    <property type="entry name" value="GNAT"/>
    <property type="match status" value="1"/>
</dbReference>
<sequence>MLVEAVNWLPERNWPRKQIMANPALAHYVSGWMRPDDFGVVALDPTDRPVGAAWLRYLTAADPGYGYVSDDVPELSMGVVEACRGRGVGRVLLRAALDAARERGVPAVSLSVERANFAARLYLSEGFRPVESFEDADTMVADIGA</sequence>
<evidence type="ECO:0000259" key="3">
    <source>
        <dbReference type="PROSITE" id="PS51186"/>
    </source>
</evidence>
<keyword evidence="5" id="KW-1185">Reference proteome</keyword>
<organism evidence="4 5">
    <name type="scientific">Planosporangium thailandense</name>
    <dbReference type="NCBI Taxonomy" id="765197"/>
    <lineage>
        <taxon>Bacteria</taxon>
        <taxon>Bacillati</taxon>
        <taxon>Actinomycetota</taxon>
        <taxon>Actinomycetes</taxon>
        <taxon>Micromonosporales</taxon>
        <taxon>Micromonosporaceae</taxon>
        <taxon>Planosporangium</taxon>
    </lineage>
</organism>
<dbReference type="Pfam" id="PF00583">
    <property type="entry name" value="Acetyltransf_1"/>
    <property type="match status" value="1"/>
</dbReference>
<proteinExistence type="predicted"/>
<dbReference type="CDD" id="cd04301">
    <property type="entry name" value="NAT_SF"/>
    <property type="match status" value="1"/>
</dbReference>
<dbReference type="Gene3D" id="3.40.630.30">
    <property type="match status" value="1"/>
</dbReference>
<protein>
    <submittedName>
        <fullName evidence="4">GNAT family N-acetyltransferase</fullName>
    </submittedName>
</protein>
<comment type="caution">
    <text evidence="4">The sequence shown here is derived from an EMBL/GenBank/DDBJ whole genome shotgun (WGS) entry which is preliminary data.</text>
</comment>